<comment type="caution">
    <text evidence="3">The sequence shown here is derived from an EMBL/GenBank/DDBJ whole genome shotgun (WGS) entry which is preliminary data.</text>
</comment>
<accession>N4WB30</accession>
<organism evidence="3 4">
    <name type="scientific">Gracilibacillus halophilus YIM-C55.5</name>
    <dbReference type="NCBI Taxonomy" id="1308866"/>
    <lineage>
        <taxon>Bacteria</taxon>
        <taxon>Bacillati</taxon>
        <taxon>Bacillota</taxon>
        <taxon>Bacilli</taxon>
        <taxon>Bacillales</taxon>
        <taxon>Bacillaceae</taxon>
        <taxon>Gracilibacillus</taxon>
    </lineage>
</organism>
<feature type="domain" description="CwlT-like lysozyme" evidence="2">
    <location>
        <begin position="50"/>
        <end position="201"/>
    </location>
</feature>
<keyword evidence="1" id="KW-0472">Membrane</keyword>
<evidence type="ECO:0000313" key="4">
    <source>
        <dbReference type="Proteomes" id="UP000012283"/>
    </source>
</evidence>
<dbReference type="SUPFAM" id="SSF53955">
    <property type="entry name" value="Lysozyme-like"/>
    <property type="match status" value="1"/>
</dbReference>
<dbReference type="InterPro" id="IPR047194">
    <property type="entry name" value="CwlT-like_lysozyme"/>
</dbReference>
<dbReference type="CDD" id="cd16891">
    <property type="entry name" value="CwlT-like"/>
    <property type="match status" value="1"/>
</dbReference>
<dbReference type="eggNOG" id="COG0741">
    <property type="taxonomic scope" value="Bacteria"/>
</dbReference>
<evidence type="ECO:0000256" key="1">
    <source>
        <dbReference type="SAM" id="Phobius"/>
    </source>
</evidence>
<proteinExistence type="predicted"/>
<gene>
    <name evidence="3" type="ORF">J416_10641</name>
</gene>
<dbReference type="EMBL" id="APML01000042">
    <property type="protein sequence ID" value="ENH96464.1"/>
    <property type="molecule type" value="Genomic_DNA"/>
</dbReference>
<keyword evidence="1" id="KW-0812">Transmembrane</keyword>
<name>N4WB30_9BACI</name>
<feature type="transmembrane region" description="Helical" evidence="1">
    <location>
        <begin position="12"/>
        <end position="33"/>
    </location>
</feature>
<reference evidence="3 4" key="1">
    <citation type="submission" date="2013-03" db="EMBL/GenBank/DDBJ databases">
        <title>Draft genome sequence of Gracibacillus halophilus YIM-C55.5, a moderately halophilic and thermophilic organism from the Xiaochaidamu salt lake.</title>
        <authorList>
            <person name="Sugumar T."/>
            <person name="Polireddy D.R."/>
            <person name="Antony A."/>
            <person name="Madhava Y.R."/>
            <person name="Sivakumar N."/>
        </authorList>
    </citation>
    <scope>NUCLEOTIDE SEQUENCE [LARGE SCALE GENOMIC DNA]</scope>
    <source>
        <strain evidence="3 4">YIM-C55.5</strain>
    </source>
</reference>
<evidence type="ECO:0000313" key="3">
    <source>
        <dbReference type="EMBL" id="ENH96464.1"/>
    </source>
</evidence>
<protein>
    <recommendedName>
        <fullName evidence="2">CwlT-like lysozyme domain-containing protein</fullName>
    </recommendedName>
</protein>
<dbReference type="PATRIC" id="fig|1308866.3.peg.2158"/>
<evidence type="ECO:0000259" key="2">
    <source>
        <dbReference type="Pfam" id="PF13702"/>
    </source>
</evidence>
<dbReference type="InterPro" id="IPR023346">
    <property type="entry name" value="Lysozyme-like_dom_sf"/>
</dbReference>
<sequence>MRKKQTKGLDVIFTIIKIGVLIAGVLVLIVWFYHHQWQTTIMPDEKRLTENVLQYKEDVQAALKSYDREEYTGVILALMMQESAGRGNDPMQASESYCGEVGCIDDPSLSIEQGVRYFVNVLEKTNEDVLLTLQSYNFGAGFIDYVQERGGNYTKELAIAFSQEKYQDVKDTGNYSCIREEAEPYRACYGDILYVQSVLDYYPEAKKAVDEDVRPIRIPKIPEEN</sequence>
<dbReference type="Gene3D" id="1.10.530.10">
    <property type="match status" value="1"/>
</dbReference>
<dbReference type="STRING" id="1308866.J416_10641"/>
<dbReference type="Pfam" id="PF13702">
    <property type="entry name" value="Lysozyme_like"/>
    <property type="match status" value="1"/>
</dbReference>
<dbReference type="Proteomes" id="UP000012283">
    <property type="component" value="Unassembled WGS sequence"/>
</dbReference>
<keyword evidence="4" id="KW-1185">Reference proteome</keyword>
<keyword evidence="1" id="KW-1133">Transmembrane helix</keyword>
<dbReference type="AlphaFoldDB" id="N4WB30"/>